<feature type="transmembrane region" description="Helical" evidence="1">
    <location>
        <begin position="213"/>
        <end position="231"/>
    </location>
</feature>
<keyword evidence="3" id="KW-1185">Reference proteome</keyword>
<name>A0ABM9ALU9_9BACT</name>
<protein>
    <submittedName>
        <fullName evidence="2">Uncharacterized protein</fullName>
    </submittedName>
</protein>
<feature type="transmembrane region" description="Helical" evidence="1">
    <location>
        <begin position="120"/>
        <end position="138"/>
    </location>
</feature>
<keyword evidence="1" id="KW-0472">Membrane</keyword>
<feature type="transmembrane region" description="Helical" evidence="1">
    <location>
        <begin position="274"/>
        <end position="295"/>
    </location>
</feature>
<reference evidence="2" key="1">
    <citation type="submission" date="2021-12" db="EMBL/GenBank/DDBJ databases">
        <authorList>
            <person name="Rodrigo-Torres L."/>
            <person name="Arahal R. D."/>
            <person name="Lucena T."/>
        </authorList>
    </citation>
    <scope>NUCLEOTIDE SEQUENCE</scope>
    <source>
        <strain evidence="2">CECT 8858</strain>
    </source>
</reference>
<dbReference type="EMBL" id="CAKLPY010000001">
    <property type="protein sequence ID" value="CAH0994716.1"/>
    <property type="molecule type" value="Genomic_DNA"/>
</dbReference>
<organism evidence="2 3">
    <name type="scientific">Emticicia aquatica</name>
    <dbReference type="NCBI Taxonomy" id="1681835"/>
    <lineage>
        <taxon>Bacteria</taxon>
        <taxon>Pseudomonadati</taxon>
        <taxon>Bacteroidota</taxon>
        <taxon>Cytophagia</taxon>
        <taxon>Cytophagales</taxon>
        <taxon>Leadbetterellaceae</taxon>
        <taxon>Emticicia</taxon>
    </lineage>
</organism>
<feature type="transmembrane region" description="Helical" evidence="1">
    <location>
        <begin position="342"/>
        <end position="360"/>
    </location>
</feature>
<dbReference type="Proteomes" id="UP000837932">
    <property type="component" value="Unassembled WGS sequence"/>
</dbReference>
<evidence type="ECO:0000256" key="1">
    <source>
        <dbReference type="SAM" id="Phobius"/>
    </source>
</evidence>
<feature type="transmembrane region" description="Helical" evidence="1">
    <location>
        <begin position="367"/>
        <end position="384"/>
    </location>
</feature>
<feature type="transmembrane region" description="Helical" evidence="1">
    <location>
        <begin position="174"/>
        <end position="206"/>
    </location>
</feature>
<keyword evidence="1" id="KW-1133">Transmembrane helix</keyword>
<sequence length="565" mass="65516">MLKLRLFFSLKNIFAFCLIITPILIFWLSFQKYAVNIPHWDDFAVRNSLAQMFQTDSMSEKLKILFAQHNEHRIFLTRISAWFIYQIQGTLDLKLLMVLGILALIGIHILFYNLSKKYKFPLIAFTPISFLIFNVGLFENTFWGMASIQNFGVIFFAFLTFYFLVFSIEKKHNYYLYFALFSCFLGIFTSSNGIIIPLIGCVILLFQKQKKHFLIWIGSSILFLVSFFYGFEKNPDKAASLNVSDVNLLVKGLFATFGSAIDSSFIDLNKHLDLSMAVGLLLILFIVLFAYQVIFKKYNIEQKNNDLFLLSCLMFIGVTCVGIVLARISFGIGILLTSKYKIYSILTLVIFYFVAVNSFSIKYRNNFILLSVLVSILFNFYTYIADYQNIRYLNQERICEQFVQQVSEKSFPTQGIMAKLQRPHKTFFDNLINDLSRPIDTLKINLRIKDKPTNYQLYNKQTDFSINLTSPEAGLYFILKSAKDVYLCPTKISGLGKKAYLDRNFLVNNILKVDNFTAEIDKFYFNDGKYRIGQVLVQNGIKTISWTNQVIDIVALKKEKTQQNW</sequence>
<feature type="transmembrane region" description="Helical" evidence="1">
    <location>
        <begin position="307"/>
        <end position="336"/>
    </location>
</feature>
<comment type="caution">
    <text evidence="2">The sequence shown here is derived from an EMBL/GenBank/DDBJ whole genome shotgun (WGS) entry which is preliminary data.</text>
</comment>
<evidence type="ECO:0000313" key="2">
    <source>
        <dbReference type="EMBL" id="CAH0994716.1"/>
    </source>
</evidence>
<evidence type="ECO:0000313" key="3">
    <source>
        <dbReference type="Proteomes" id="UP000837932"/>
    </source>
</evidence>
<gene>
    <name evidence="2" type="ORF">EMA8858_00828</name>
</gene>
<accession>A0ABM9ALU9</accession>
<feature type="transmembrane region" description="Helical" evidence="1">
    <location>
        <begin position="95"/>
        <end position="114"/>
    </location>
</feature>
<feature type="transmembrane region" description="Helical" evidence="1">
    <location>
        <begin position="150"/>
        <end position="168"/>
    </location>
</feature>
<feature type="transmembrane region" description="Helical" evidence="1">
    <location>
        <begin position="12"/>
        <end position="30"/>
    </location>
</feature>
<keyword evidence="1" id="KW-0812">Transmembrane</keyword>
<proteinExistence type="predicted"/>